<dbReference type="AlphaFoldDB" id="A0A9Q0HDG1"/>
<name>A0A9Q0HDG1_9MAGN</name>
<feature type="region of interest" description="Disordered" evidence="1">
    <location>
        <begin position="124"/>
        <end position="145"/>
    </location>
</feature>
<comment type="caution">
    <text evidence="2">The sequence shown here is derived from an EMBL/GenBank/DDBJ whole genome shotgun (WGS) entry which is preliminary data.</text>
</comment>
<evidence type="ECO:0000256" key="1">
    <source>
        <dbReference type="SAM" id="MobiDB-lite"/>
    </source>
</evidence>
<keyword evidence="3" id="KW-1185">Reference proteome</keyword>
<protein>
    <submittedName>
        <fullName evidence="2">Uncharacterized protein</fullName>
    </submittedName>
</protein>
<evidence type="ECO:0000313" key="3">
    <source>
        <dbReference type="Proteomes" id="UP001141806"/>
    </source>
</evidence>
<evidence type="ECO:0000313" key="2">
    <source>
        <dbReference type="EMBL" id="KAJ4963795.1"/>
    </source>
</evidence>
<organism evidence="2 3">
    <name type="scientific">Protea cynaroides</name>
    <dbReference type="NCBI Taxonomy" id="273540"/>
    <lineage>
        <taxon>Eukaryota</taxon>
        <taxon>Viridiplantae</taxon>
        <taxon>Streptophyta</taxon>
        <taxon>Embryophyta</taxon>
        <taxon>Tracheophyta</taxon>
        <taxon>Spermatophyta</taxon>
        <taxon>Magnoliopsida</taxon>
        <taxon>Proteales</taxon>
        <taxon>Proteaceae</taxon>
        <taxon>Protea</taxon>
    </lineage>
</organism>
<sequence>MNASGLDEHLELVEEPIHEITSCDKPEDLVNASSAVGSCSKGFLLSNTNPNPAPIPIIVSSLFEQRRRINSTLVDGPLFPTQPGCSPDQGQFGFTKLSTPAIGKSQLVVKYIFDPRENALSPLSVEPVPLATKPTPGNSNSDSDSCEEGWYAYLKGKKQSLPLDYQDPWYASFVSP</sequence>
<dbReference type="EMBL" id="JAMYWD010000008">
    <property type="protein sequence ID" value="KAJ4963795.1"/>
    <property type="molecule type" value="Genomic_DNA"/>
</dbReference>
<gene>
    <name evidence="2" type="ORF">NE237_023734</name>
</gene>
<reference evidence="2" key="1">
    <citation type="journal article" date="2023" name="Plant J.">
        <title>The genome of the king protea, Protea cynaroides.</title>
        <authorList>
            <person name="Chang J."/>
            <person name="Duong T.A."/>
            <person name="Schoeman C."/>
            <person name="Ma X."/>
            <person name="Roodt D."/>
            <person name="Barker N."/>
            <person name="Li Z."/>
            <person name="Van de Peer Y."/>
            <person name="Mizrachi E."/>
        </authorList>
    </citation>
    <scope>NUCLEOTIDE SEQUENCE</scope>
    <source>
        <tissue evidence="2">Young leaves</tissue>
    </source>
</reference>
<proteinExistence type="predicted"/>
<accession>A0A9Q0HDG1</accession>
<dbReference type="Proteomes" id="UP001141806">
    <property type="component" value="Unassembled WGS sequence"/>
</dbReference>